<dbReference type="STRING" id="58919.A0A316ZBF4"/>
<dbReference type="Proteomes" id="UP000245946">
    <property type="component" value="Unassembled WGS sequence"/>
</dbReference>
<dbReference type="RefSeq" id="XP_025599160.1">
    <property type="nucleotide sequence ID" value="XM_025744711.1"/>
</dbReference>
<name>A0A316ZBF4_9BASI</name>
<keyword evidence="5" id="KW-1185">Reference proteome</keyword>
<proteinExistence type="inferred from homology"/>
<dbReference type="AlphaFoldDB" id="A0A316ZBF4"/>
<dbReference type="PANTHER" id="PTHR43194:SF2">
    <property type="entry name" value="PEROXISOMAL MEMBRANE PROTEIN LPX1"/>
    <property type="match status" value="1"/>
</dbReference>
<dbReference type="InterPro" id="IPR050228">
    <property type="entry name" value="Carboxylesterase_BioH"/>
</dbReference>
<reference evidence="4 5" key="1">
    <citation type="journal article" date="2018" name="Mol. Biol. Evol.">
        <title>Broad Genomic Sampling Reveals a Smut Pathogenic Ancestry of the Fungal Clade Ustilaginomycotina.</title>
        <authorList>
            <person name="Kijpornyongpan T."/>
            <person name="Mondo S.J."/>
            <person name="Barry K."/>
            <person name="Sandor L."/>
            <person name="Lee J."/>
            <person name="Lipzen A."/>
            <person name="Pangilinan J."/>
            <person name="LaButti K."/>
            <person name="Hainaut M."/>
            <person name="Henrissat B."/>
            <person name="Grigoriev I.V."/>
            <person name="Spatafora J.W."/>
            <person name="Aime M.C."/>
        </authorList>
    </citation>
    <scope>NUCLEOTIDE SEQUENCE [LARGE SCALE GENOMIC DNA]</scope>
    <source>
        <strain evidence="4 5">MCA 4186</strain>
    </source>
</reference>
<dbReference type="PIRSF" id="PIRSF005539">
    <property type="entry name" value="Pept_S33_TRI_F1"/>
    <property type="match status" value="1"/>
</dbReference>
<dbReference type="GeneID" id="37272255"/>
<dbReference type="InterPro" id="IPR005945">
    <property type="entry name" value="Pro_imino_pep"/>
</dbReference>
<protein>
    <submittedName>
        <fullName evidence="4">Proline iminopeptidase</fullName>
    </submittedName>
</protein>
<gene>
    <name evidence="4" type="ORF">FA09DRAFT_345764</name>
</gene>
<organism evidence="4 5">
    <name type="scientific">Tilletiopsis washingtonensis</name>
    <dbReference type="NCBI Taxonomy" id="58919"/>
    <lineage>
        <taxon>Eukaryota</taxon>
        <taxon>Fungi</taxon>
        <taxon>Dikarya</taxon>
        <taxon>Basidiomycota</taxon>
        <taxon>Ustilaginomycotina</taxon>
        <taxon>Exobasidiomycetes</taxon>
        <taxon>Entylomatales</taxon>
        <taxon>Entylomatales incertae sedis</taxon>
        <taxon>Tilletiopsis</taxon>
    </lineage>
</organism>
<dbReference type="GO" id="GO:0008233">
    <property type="term" value="F:peptidase activity"/>
    <property type="evidence" value="ECO:0007669"/>
    <property type="project" value="InterPro"/>
</dbReference>
<dbReference type="OrthoDB" id="190201at2759"/>
<dbReference type="InterPro" id="IPR029058">
    <property type="entry name" value="AB_hydrolase_fold"/>
</dbReference>
<dbReference type="SUPFAM" id="SSF53474">
    <property type="entry name" value="alpha/beta-Hydrolases"/>
    <property type="match status" value="1"/>
</dbReference>
<evidence type="ECO:0000256" key="1">
    <source>
        <dbReference type="ARBA" id="ARBA00010088"/>
    </source>
</evidence>
<dbReference type="GO" id="GO:0006508">
    <property type="term" value="P:proteolysis"/>
    <property type="evidence" value="ECO:0007669"/>
    <property type="project" value="InterPro"/>
</dbReference>
<dbReference type="PANTHER" id="PTHR43194">
    <property type="entry name" value="HYDROLASE ALPHA/BETA FOLD FAMILY"/>
    <property type="match status" value="1"/>
</dbReference>
<evidence type="ECO:0000256" key="2">
    <source>
        <dbReference type="ARBA" id="ARBA00022801"/>
    </source>
</evidence>
<sequence length="299" mass="33269">MARVIEGQAPFQDGFTWYRLVEPDTPSSALPLVVLHGGPGMASNYLHNLAELADETGRAVVLYDQFGCGRSTHRPEAPTDFWGVQLFVDEHHSLMRHLGIEKYHLLGQSWGGMLAAELAVRGLRPASLAICNSPASMELWLKGAADLRAQLPKETREALDKHEKAGTHEDPEYLAATHEFYIRHVVRQDPFPQDFQDSEAQCAADPTVYRTLNGPNEFHVVGTFKDWTITERLAQIKDVPTLVAAGEHDEATPITWQPFVDGIAGATSHVFEGCSHCCHLEQPEEFRRVIGAFLQQHDA</sequence>
<dbReference type="Gene3D" id="3.40.50.1820">
    <property type="entry name" value="alpha/beta hydrolase"/>
    <property type="match status" value="1"/>
</dbReference>
<dbReference type="NCBIfam" id="TIGR01250">
    <property type="entry name" value="pro_imino_pep_2"/>
    <property type="match status" value="1"/>
</dbReference>
<evidence type="ECO:0000313" key="4">
    <source>
        <dbReference type="EMBL" id="PWN98881.1"/>
    </source>
</evidence>
<comment type="similarity">
    <text evidence="1">Belongs to the peptidase S33 family.</text>
</comment>
<evidence type="ECO:0000259" key="3">
    <source>
        <dbReference type="Pfam" id="PF00561"/>
    </source>
</evidence>
<feature type="domain" description="AB hydrolase-1" evidence="3">
    <location>
        <begin position="31"/>
        <end position="282"/>
    </location>
</feature>
<accession>A0A316ZBF4</accession>
<dbReference type="InterPro" id="IPR000073">
    <property type="entry name" value="AB_hydrolase_1"/>
</dbReference>
<dbReference type="EMBL" id="KZ819290">
    <property type="protein sequence ID" value="PWN98881.1"/>
    <property type="molecule type" value="Genomic_DNA"/>
</dbReference>
<evidence type="ECO:0000313" key="5">
    <source>
        <dbReference type="Proteomes" id="UP000245946"/>
    </source>
</evidence>
<dbReference type="Pfam" id="PF00561">
    <property type="entry name" value="Abhydrolase_1"/>
    <property type="match status" value="1"/>
</dbReference>
<dbReference type="PRINTS" id="PR00793">
    <property type="entry name" value="PROAMNOPTASE"/>
</dbReference>
<keyword evidence="2" id="KW-0378">Hydrolase</keyword>
<dbReference type="InterPro" id="IPR002410">
    <property type="entry name" value="Peptidase_S33"/>
</dbReference>